<reference evidence="2" key="2">
    <citation type="journal article" date="2011" name="Stand. Genomic Sci.">
        <title>Complete genome sequence of Weeksella virosa type strain (9751T).</title>
        <authorList>
            <person name="Lang E."/>
            <person name="Teshima H."/>
            <person name="Lucas S."/>
            <person name="Lapidus A."/>
            <person name="Hammon N."/>
            <person name="Deshpande S."/>
            <person name="Nolan M."/>
            <person name="Cheng J."/>
            <person name="Pitluck S."/>
            <person name="Liolios K."/>
            <person name="Pagani I."/>
            <person name="Mikhailova N."/>
            <person name="Ivanova N."/>
            <person name="Mavromatis K."/>
            <person name="Pati A."/>
            <person name="Tapia R."/>
            <person name="Han C."/>
            <person name="Goodwin L."/>
            <person name="Chen A."/>
            <person name="Palaniappan K."/>
            <person name="Land M."/>
            <person name="Hauser L."/>
            <person name="Chang Y."/>
            <person name="Jeffries C."/>
            <person name="Brambilla E."/>
            <person name="Kopitz M."/>
            <person name="Rohde M."/>
            <person name="Goker M."/>
            <person name="Tindall B."/>
            <person name="Detter J."/>
            <person name="Woyke T."/>
            <person name="Bristow J."/>
            <person name="Eisen J."/>
            <person name="Markowitz V."/>
            <person name="Hugenholtz P."/>
            <person name="Klenk H."/>
            <person name="Kyrpides N."/>
        </authorList>
    </citation>
    <scope>NUCLEOTIDE SEQUENCE [LARGE SCALE GENOMIC DNA]</scope>
    <source>
        <strain evidence="2">ATCC 43766 / DSM 16922 / JCM 21250 / NBRC 16016 / NCTC 11634 / CL345/78</strain>
    </source>
</reference>
<dbReference type="RefSeq" id="WP_013597237.1">
    <property type="nucleotide sequence ID" value="NC_015144.1"/>
</dbReference>
<accession>F0P2V5</accession>
<evidence type="ECO:0000313" key="1">
    <source>
        <dbReference type="EMBL" id="ADX66845.1"/>
    </source>
</evidence>
<dbReference type="eggNOG" id="ENOG5032TV3">
    <property type="taxonomic scope" value="Bacteria"/>
</dbReference>
<dbReference type="HOGENOM" id="CLU_1660014_0_0_10"/>
<organism evidence="1 2">
    <name type="scientific">Weeksella virosa (strain ATCC 43766 / DSM 16922 / JCM 21250 / CCUG 30538 / CDC 9751 / IAM 14551 / NBRC 16016 / NCTC 11634 / CL345/78)</name>
    <dbReference type="NCBI Taxonomy" id="865938"/>
    <lineage>
        <taxon>Bacteria</taxon>
        <taxon>Pseudomonadati</taxon>
        <taxon>Bacteroidota</taxon>
        <taxon>Flavobacteriia</taxon>
        <taxon>Flavobacteriales</taxon>
        <taxon>Weeksellaceae</taxon>
        <taxon>Weeksella</taxon>
    </lineage>
</organism>
<dbReference type="KEGG" id="wvi:Weevi_0119"/>
<gene>
    <name evidence="1" type="ordered locus">Weevi_0119</name>
</gene>
<dbReference type="AlphaFoldDB" id="F0P2V5"/>
<dbReference type="Proteomes" id="UP000008641">
    <property type="component" value="Chromosome"/>
</dbReference>
<dbReference type="EMBL" id="CP002455">
    <property type="protein sequence ID" value="ADX66845.1"/>
    <property type="molecule type" value="Genomic_DNA"/>
</dbReference>
<reference evidence="1 2" key="1">
    <citation type="journal article" date="2011" name="Stand. Genomic Sci.">
        <title>Complete genome sequence of Weeksella virosa type strain (9751).</title>
        <authorList>
            <person name="Lang E."/>
            <person name="Teshima H."/>
            <person name="Lucas S."/>
            <person name="Lapidus A."/>
            <person name="Hammon N."/>
            <person name="Deshpande S."/>
            <person name="Nolan M."/>
            <person name="Cheng J.F."/>
            <person name="Pitluck S."/>
            <person name="Liolios K."/>
            <person name="Pagani I."/>
            <person name="Mikhailova N."/>
            <person name="Ivanova N."/>
            <person name="Mavromatis K."/>
            <person name="Pati A."/>
            <person name="Tapia R."/>
            <person name="Han C."/>
            <person name="Goodwin L."/>
            <person name="Chen A."/>
            <person name="Palaniappan K."/>
            <person name="Land M."/>
            <person name="Hauser L."/>
            <person name="Chang Y.J."/>
            <person name="Jeffries C.D."/>
            <person name="Brambilla E.M."/>
            <person name="Kopitz M."/>
            <person name="Rohde M."/>
            <person name="Goker M."/>
            <person name="Tindall B.J."/>
            <person name="Detter J.C."/>
            <person name="Woyke T."/>
            <person name="Bristow J."/>
            <person name="Eisen J.A."/>
            <person name="Markowitz V."/>
            <person name="Hugenholtz P."/>
            <person name="Klenk H.P."/>
            <person name="Kyrpides N.C."/>
        </authorList>
    </citation>
    <scope>NUCLEOTIDE SEQUENCE [LARGE SCALE GENOMIC DNA]</scope>
    <source>
        <strain evidence="2">ATCC 43766 / DSM 16922 / JCM 21250 / NBRC 16016 / NCTC 11634 / CL345/78</strain>
    </source>
</reference>
<protein>
    <submittedName>
        <fullName evidence="1">Uncharacterized protein</fullName>
    </submittedName>
</protein>
<sequence length="159" mass="18524">MTPRTELYIKIKEVLKTIPALEYVALFRNQLSNPERFPDLWTAALIKINAIEYTTMTEENQEGNCSVEIYLYTKDGFTDQHATTEDSDEGLIELELLDSITEKLQFLKGDYFKPLKQSTDEALDQELDGIMSYVLRFDTQIYRSVNKIYHQNKKIKIIA</sequence>
<dbReference type="STRING" id="865938.Weevi_0119"/>
<dbReference type="OrthoDB" id="1358250at2"/>
<proteinExistence type="predicted"/>
<keyword evidence="2" id="KW-1185">Reference proteome</keyword>
<name>F0P2V5_WEEVC</name>
<evidence type="ECO:0000313" key="2">
    <source>
        <dbReference type="Proteomes" id="UP000008641"/>
    </source>
</evidence>